<dbReference type="InterPro" id="IPR029767">
    <property type="entry name" value="WecB-like"/>
</dbReference>
<sequence length="385" mass="43281">MMKKKICVFTGSRADYGLLYWIMKVIQEDSDLELQIIVAGMHLSAEFGNTYTQIENDGFFISEKVEMLLTADTPTSVAKSIGLGTIGFADSLGRLKPDLLIILGDRFEALAIAQTALVLNIPIAHIHGGEVSFGAYDDSIRHAITKMSYLHFVATEDYRKRVIRLGENPERVFNVGAPGIENIFKLKLYSKRELESELQMSLTSPLFLVTHHPTTLSDNPIEGTLELLEALEYFNDATIIFTKSNADNYGRTINNLVTDFVNRNKFRTKFYDSLGQTRYLSLIKEANVVIGNSSSGLLEVPYLQTPTVNIGSRQKGRLSPESVFNSKPDVIDIKENIQRALDFKFQNNTNYKLFGDGNTSTKIISIIKENLNFTTIKEFYDGDIR</sequence>
<evidence type="ECO:0000313" key="3">
    <source>
        <dbReference type="Proteomes" id="UP001290455"/>
    </source>
</evidence>
<evidence type="ECO:0000313" key="2">
    <source>
        <dbReference type="EMBL" id="MDZ5471963.1"/>
    </source>
</evidence>
<protein>
    <submittedName>
        <fullName evidence="2">UDP-N-acetylglucosamine 2-epimerase</fullName>
        <ecNumber evidence="2">3.2.1.183</ecNumber>
    </submittedName>
</protein>
<evidence type="ECO:0000259" key="1">
    <source>
        <dbReference type="Pfam" id="PF02350"/>
    </source>
</evidence>
<dbReference type="Gene3D" id="3.40.50.2000">
    <property type="entry name" value="Glycogen Phosphorylase B"/>
    <property type="match status" value="2"/>
</dbReference>
<dbReference type="PANTHER" id="PTHR43174">
    <property type="entry name" value="UDP-N-ACETYLGLUCOSAMINE 2-EPIMERASE"/>
    <property type="match status" value="1"/>
</dbReference>
<accession>A0ABU5IXS5</accession>
<dbReference type="InterPro" id="IPR020004">
    <property type="entry name" value="UDP-GlcNAc_Epase"/>
</dbReference>
<dbReference type="NCBIfam" id="TIGR03568">
    <property type="entry name" value="NeuC_NnaA"/>
    <property type="match status" value="1"/>
</dbReference>
<dbReference type="EC" id="3.2.1.183" evidence="2"/>
<name>A0ABU5IXS5_9BACI</name>
<dbReference type="CDD" id="cd03786">
    <property type="entry name" value="GTB_UDP-GlcNAc_2-Epimerase"/>
    <property type="match status" value="1"/>
</dbReference>
<feature type="domain" description="UDP-N-acetylglucosamine 2-epimerase" evidence="1">
    <location>
        <begin position="26"/>
        <end position="368"/>
    </location>
</feature>
<dbReference type="Pfam" id="PF02350">
    <property type="entry name" value="Epimerase_2"/>
    <property type="match status" value="1"/>
</dbReference>
<dbReference type="PANTHER" id="PTHR43174:SF3">
    <property type="entry name" value="UDP-N-ACETYLGLUCOSAMINE 2-EPIMERASE"/>
    <property type="match status" value="1"/>
</dbReference>
<gene>
    <name evidence="2" type="primary">neuC</name>
    <name evidence="2" type="ORF">SM124_09405</name>
</gene>
<keyword evidence="3" id="KW-1185">Reference proteome</keyword>
<dbReference type="Proteomes" id="UP001290455">
    <property type="component" value="Unassembled WGS sequence"/>
</dbReference>
<keyword evidence="2" id="KW-0378">Hydrolase</keyword>
<dbReference type="GO" id="GO:0016798">
    <property type="term" value="F:hydrolase activity, acting on glycosyl bonds"/>
    <property type="evidence" value="ECO:0007669"/>
    <property type="project" value="UniProtKB-KW"/>
</dbReference>
<keyword evidence="2" id="KW-0326">Glycosidase</keyword>
<reference evidence="2 3" key="1">
    <citation type="submission" date="2023-11" db="EMBL/GenBank/DDBJ databases">
        <title>Bacillus jintuensis, isolated from a mudflat on the Beibu Gulf coast.</title>
        <authorList>
            <person name="Li M."/>
        </authorList>
    </citation>
    <scope>NUCLEOTIDE SEQUENCE [LARGE SCALE GENOMIC DNA]</scope>
    <source>
        <strain evidence="2 3">31A1R</strain>
    </source>
</reference>
<comment type="caution">
    <text evidence="2">The sequence shown here is derived from an EMBL/GenBank/DDBJ whole genome shotgun (WGS) entry which is preliminary data.</text>
</comment>
<proteinExistence type="predicted"/>
<organism evidence="2 3">
    <name type="scientific">Robertmurraya mangrovi</name>
    <dbReference type="NCBI Taxonomy" id="3098077"/>
    <lineage>
        <taxon>Bacteria</taxon>
        <taxon>Bacillati</taxon>
        <taxon>Bacillota</taxon>
        <taxon>Bacilli</taxon>
        <taxon>Bacillales</taxon>
        <taxon>Bacillaceae</taxon>
        <taxon>Robertmurraya</taxon>
    </lineage>
</organism>
<dbReference type="SUPFAM" id="SSF53756">
    <property type="entry name" value="UDP-Glycosyltransferase/glycogen phosphorylase"/>
    <property type="match status" value="1"/>
</dbReference>
<dbReference type="EMBL" id="JAXOFX010000004">
    <property type="protein sequence ID" value="MDZ5471963.1"/>
    <property type="molecule type" value="Genomic_DNA"/>
</dbReference>
<dbReference type="InterPro" id="IPR003331">
    <property type="entry name" value="UDP_GlcNAc_Epimerase_2_dom"/>
</dbReference>